<protein>
    <submittedName>
        <fullName evidence="2">Uncharacterized protein</fullName>
    </submittedName>
</protein>
<evidence type="ECO:0000313" key="2">
    <source>
        <dbReference type="EMBL" id="KAF2214532.1"/>
    </source>
</evidence>
<dbReference type="EMBL" id="ML992668">
    <property type="protein sequence ID" value="KAF2214532.1"/>
    <property type="molecule type" value="Genomic_DNA"/>
</dbReference>
<proteinExistence type="predicted"/>
<feature type="compositionally biased region" description="Basic and acidic residues" evidence="1">
    <location>
        <begin position="73"/>
        <end position="94"/>
    </location>
</feature>
<feature type="compositionally biased region" description="Basic and acidic residues" evidence="1">
    <location>
        <begin position="102"/>
        <end position="117"/>
    </location>
</feature>
<feature type="compositionally biased region" description="Acidic residues" evidence="1">
    <location>
        <begin position="118"/>
        <end position="131"/>
    </location>
</feature>
<feature type="region of interest" description="Disordered" evidence="1">
    <location>
        <begin position="1"/>
        <end position="21"/>
    </location>
</feature>
<keyword evidence="3" id="KW-1185">Reference proteome</keyword>
<dbReference type="AlphaFoldDB" id="A0A6A6FM52"/>
<feature type="compositionally biased region" description="Basic and acidic residues" evidence="1">
    <location>
        <begin position="51"/>
        <end position="64"/>
    </location>
</feature>
<accession>A0A6A6FM52</accession>
<evidence type="ECO:0000256" key="1">
    <source>
        <dbReference type="SAM" id="MobiDB-lite"/>
    </source>
</evidence>
<feature type="region of interest" description="Disordered" evidence="1">
    <location>
        <begin position="45"/>
        <end position="131"/>
    </location>
</feature>
<organism evidence="2 3">
    <name type="scientific">Cercospora zeae-maydis SCOH1-5</name>
    <dbReference type="NCBI Taxonomy" id="717836"/>
    <lineage>
        <taxon>Eukaryota</taxon>
        <taxon>Fungi</taxon>
        <taxon>Dikarya</taxon>
        <taxon>Ascomycota</taxon>
        <taxon>Pezizomycotina</taxon>
        <taxon>Dothideomycetes</taxon>
        <taxon>Dothideomycetidae</taxon>
        <taxon>Mycosphaerellales</taxon>
        <taxon>Mycosphaerellaceae</taxon>
        <taxon>Cercospora</taxon>
    </lineage>
</organism>
<sequence length="131" mass="14879">MANQTAPENSKRADGGQDMVSSPFVRSALAKGFFRIEGSERHRGMLISSKTADRSAEKVEKSVSEAEEELQMEIERDFESNIRQLDEESRKEVEETFGSSKGQREEEVQKEVEKEPEYDGDDEEVPMDLSD</sequence>
<reference evidence="2" key="1">
    <citation type="journal article" date="2020" name="Stud. Mycol.">
        <title>101 Dothideomycetes genomes: a test case for predicting lifestyles and emergence of pathogens.</title>
        <authorList>
            <person name="Haridas S."/>
            <person name="Albert R."/>
            <person name="Binder M."/>
            <person name="Bloem J."/>
            <person name="Labutti K."/>
            <person name="Salamov A."/>
            <person name="Andreopoulos B."/>
            <person name="Baker S."/>
            <person name="Barry K."/>
            <person name="Bills G."/>
            <person name="Bluhm B."/>
            <person name="Cannon C."/>
            <person name="Castanera R."/>
            <person name="Culley D."/>
            <person name="Daum C."/>
            <person name="Ezra D."/>
            <person name="Gonzalez J."/>
            <person name="Henrissat B."/>
            <person name="Kuo A."/>
            <person name="Liang C."/>
            <person name="Lipzen A."/>
            <person name="Lutzoni F."/>
            <person name="Magnuson J."/>
            <person name="Mondo S."/>
            <person name="Nolan M."/>
            <person name="Ohm R."/>
            <person name="Pangilinan J."/>
            <person name="Park H.-J."/>
            <person name="Ramirez L."/>
            <person name="Alfaro M."/>
            <person name="Sun H."/>
            <person name="Tritt A."/>
            <person name="Yoshinaga Y."/>
            <person name="Zwiers L.-H."/>
            <person name="Turgeon B."/>
            <person name="Goodwin S."/>
            <person name="Spatafora J."/>
            <person name="Crous P."/>
            <person name="Grigoriev I."/>
        </authorList>
    </citation>
    <scope>NUCLEOTIDE SEQUENCE</scope>
    <source>
        <strain evidence="2">SCOH1-5</strain>
    </source>
</reference>
<gene>
    <name evidence="2" type="ORF">CERZMDRAFT_95795</name>
</gene>
<dbReference type="Proteomes" id="UP000799539">
    <property type="component" value="Unassembled WGS sequence"/>
</dbReference>
<name>A0A6A6FM52_9PEZI</name>
<evidence type="ECO:0000313" key="3">
    <source>
        <dbReference type="Proteomes" id="UP000799539"/>
    </source>
</evidence>